<evidence type="ECO:0000313" key="4">
    <source>
        <dbReference type="Proteomes" id="UP000276133"/>
    </source>
</evidence>
<keyword evidence="4" id="KW-1185">Reference proteome</keyword>
<evidence type="ECO:0000256" key="1">
    <source>
        <dbReference type="SAM" id="MobiDB-lite"/>
    </source>
</evidence>
<proteinExistence type="predicted"/>
<feature type="transmembrane region" description="Helical" evidence="2">
    <location>
        <begin position="1291"/>
        <end position="1309"/>
    </location>
</feature>
<dbReference type="Proteomes" id="UP000276133">
    <property type="component" value="Unassembled WGS sequence"/>
</dbReference>
<feature type="transmembrane region" description="Helical" evidence="2">
    <location>
        <begin position="82"/>
        <end position="100"/>
    </location>
</feature>
<gene>
    <name evidence="3" type="ORF">BpHYR1_018633</name>
</gene>
<dbReference type="EMBL" id="REGN01013643">
    <property type="protein sequence ID" value="RMZ93662.1"/>
    <property type="molecule type" value="Genomic_DNA"/>
</dbReference>
<sequence>MRSNFNTEGLDHYECLKRLHDKTENILSQFKSEKLKPKILIRSFLLKNRYEFIHNFMPVILCIVGFLTTFESKNQNFDLNLILLFIISVFNLALLLLFYFKTVAVIHQKAGRLLQIIKNICESKNECWFNDDFLSSNIPLSQSVSNQLVYRNSKLVNLPLNLVVEGDLILVRPGQLINLKCKPIKDNKDESSEIFETGKIYEPNSGRLNEKIFSDDKFKSSHLDAFKATKIPESIFCEALETPYLKYLKLTLNNFNCDSDSILTNEIKKVRKIFLFAVIPFVLIAQVIISILQMILFEKNFSITKFNEVFIQSLINLLIPLFPISFTFFWKTISLYGTVCLLKLERCLKKLRNRCEQNTDQDKTKKSKREKFYLKDRVNLNQENFNLLSSQNLDELDASLHEIPSIESLLDDLEQEERENLDLKRTGVLEKLAKNYKFYLNVIKKIIFFDKKEKFEKDQCFHNASFIYHSNFLMGLGITTNFSCIDKKGVLAWPIPTAEKIWLINDIVENKCGKNEPKASNKDLNVIENEKVDGKKNSTCVEKKVIETFNITHDCTNGYHLKFDDKNWNNSLNSLKPLGLSILLNTCNEKVSDSYFKLCDFIRAQSTQINSFLSEKSNQCISDAENNDQSLSSSLEMYEEQFEVKAVMDRHCLCEISNIIGFDTHTATNFYRLIGTNYVCRNLKINPSCKFRPKQIFLSNIFSVIALNELNGISNIYSQGSPDLILDFCTDYWNGRSMCQMNKLQRKKLLELYQRFSVSSHCTAFSYKPLIDYQNIDQIQLSENFVLECPSTFCEQFSNLEPIFQKPESENEIETLAASFDDIIENIGINNSKSCLIPHDEEESEFSLKKNILDLHAEQIFLGMVSMQYKAKIDVVKLVEVLTNSCIRFVHFSYDNENISKAFAEMLGLDTGWNCHISLANDTNTSNISKNVNYDSFNDHNFNADDNLDHRKRILKNTNQDLKVKKVNKRLWAKRKLTSDRKLSHGSSLPNIRLTSYSQVNTSNHCVKFNLKDSFKNKRRSKKLTRLGSIDRSSISSGNSIVTISENYKMNHLNNKSNIKSNINTYTTSASSVKSSTTLKENGRSSKRKSPPVPKFDDNSSIHSGRSLSETEIYGNAAQLPRGIDNIRRHLDSNIDNVPLHVSLFTDSNKNSIIQMILIMKDYGEIVCCLGSSHSIENNHIFSVANVAISIEPVYPKLCINNDFNQPATINFTESKKPELMDLCESMNSLCCGINLKHDELFLLPPIMSLAREMVYSYRVAMLFMVKSNLSVSLMQLLCNLLFLPPILSELQVTLLVIFTIPFLSYSLVHKNE</sequence>
<comment type="caution">
    <text evidence="3">The sequence shown here is derived from an EMBL/GenBank/DDBJ whole genome shotgun (WGS) entry which is preliminary data.</text>
</comment>
<keyword evidence="2 3" id="KW-0812">Transmembrane</keyword>
<feature type="region of interest" description="Disordered" evidence="1">
    <location>
        <begin position="1070"/>
        <end position="1108"/>
    </location>
</feature>
<name>A0A3M7P3L4_BRAPC</name>
<organism evidence="3 4">
    <name type="scientific">Brachionus plicatilis</name>
    <name type="common">Marine rotifer</name>
    <name type="synonym">Brachionus muelleri</name>
    <dbReference type="NCBI Taxonomy" id="10195"/>
    <lineage>
        <taxon>Eukaryota</taxon>
        <taxon>Metazoa</taxon>
        <taxon>Spiralia</taxon>
        <taxon>Gnathifera</taxon>
        <taxon>Rotifera</taxon>
        <taxon>Eurotatoria</taxon>
        <taxon>Monogononta</taxon>
        <taxon>Pseudotrocha</taxon>
        <taxon>Ploima</taxon>
        <taxon>Brachionidae</taxon>
        <taxon>Brachionus</taxon>
    </lineage>
</organism>
<dbReference type="STRING" id="10195.A0A3M7P3L4"/>
<feature type="non-terminal residue" evidence="3">
    <location>
        <position position="1313"/>
    </location>
</feature>
<dbReference type="PANTHER" id="PTHR13219:SF6">
    <property type="entry name" value="TRANSMEMBRANE PROTEIN 94"/>
    <property type="match status" value="1"/>
</dbReference>
<dbReference type="SUPFAM" id="SSF81665">
    <property type="entry name" value="Calcium ATPase, transmembrane domain M"/>
    <property type="match status" value="1"/>
</dbReference>
<reference evidence="3 4" key="1">
    <citation type="journal article" date="2018" name="Sci. Rep.">
        <title>Genomic signatures of local adaptation to the degree of environmental predictability in rotifers.</title>
        <authorList>
            <person name="Franch-Gras L."/>
            <person name="Hahn C."/>
            <person name="Garcia-Roger E.M."/>
            <person name="Carmona M.J."/>
            <person name="Serra M."/>
            <person name="Gomez A."/>
        </authorList>
    </citation>
    <scope>NUCLEOTIDE SEQUENCE [LARGE SCALE GENOMIC DNA]</scope>
    <source>
        <strain evidence="3">HYR1</strain>
    </source>
</reference>
<evidence type="ECO:0000313" key="3">
    <source>
        <dbReference type="EMBL" id="RMZ93662.1"/>
    </source>
</evidence>
<dbReference type="PANTHER" id="PTHR13219">
    <property type="entry name" value="TRANSMEMBRANE PROTEIN 94"/>
    <property type="match status" value="1"/>
</dbReference>
<evidence type="ECO:0000256" key="2">
    <source>
        <dbReference type="SAM" id="Phobius"/>
    </source>
</evidence>
<dbReference type="InterPro" id="IPR039720">
    <property type="entry name" value="TMEM94"/>
</dbReference>
<accession>A0A3M7P3L4</accession>
<feature type="transmembrane region" description="Helical" evidence="2">
    <location>
        <begin position="52"/>
        <end position="70"/>
    </location>
</feature>
<keyword evidence="2" id="KW-0472">Membrane</keyword>
<protein>
    <submittedName>
        <fullName evidence="3">Transmembrane 94 isoform X1</fullName>
    </submittedName>
</protein>
<dbReference type="OrthoDB" id="5568754at2759"/>
<feature type="transmembrane region" description="Helical" evidence="2">
    <location>
        <begin position="273"/>
        <end position="297"/>
    </location>
</feature>
<keyword evidence="2" id="KW-1133">Transmembrane helix</keyword>
<dbReference type="InterPro" id="IPR023298">
    <property type="entry name" value="ATPase_P-typ_TM_dom_sf"/>
</dbReference>